<dbReference type="RefSeq" id="WP_123357547.1">
    <property type="nucleotide sequence ID" value="NZ_MOBM01000010.1"/>
</dbReference>
<evidence type="ECO:0000313" key="2">
    <source>
        <dbReference type="Proteomes" id="UP000284002"/>
    </source>
</evidence>
<proteinExistence type="predicted"/>
<comment type="caution">
    <text evidence="1">The sequence shown here is derived from an EMBL/GenBank/DDBJ whole genome shotgun (WGS) entry which is preliminary data.</text>
</comment>
<dbReference type="Proteomes" id="UP000284002">
    <property type="component" value="Unassembled WGS sequence"/>
</dbReference>
<evidence type="ECO:0000313" key="1">
    <source>
        <dbReference type="EMBL" id="RON17493.1"/>
    </source>
</evidence>
<gene>
    <name evidence="1" type="ORF">BK662_07145</name>
</gene>
<sequence length="213" mass="24976">MNQPIEVRNVAKRNGYGKHLLFFPSRKTHAQVVCHSVLEADYCVHLEYDPMVVRYCSQPGELQLEVDGRLRRYWPDFRIDNANHHYYTEVKLNFEELSDRVWATLRSAQALLREQGSHLNFADVKCIRQADRLRNLKFLYFHSFNVGADEFGGCLRMLSTLSFPITLRQLLTHSAEVRERAIYRAMFERLLIFDLSQRLTLDTPLSGGCDEYQ</sequence>
<accession>A0A423HWD3</accession>
<organism evidence="1 2">
    <name type="scientific">Pseudomonas frederiksbergensis</name>
    <dbReference type="NCBI Taxonomy" id="104087"/>
    <lineage>
        <taxon>Bacteria</taxon>
        <taxon>Pseudomonadati</taxon>
        <taxon>Pseudomonadota</taxon>
        <taxon>Gammaproteobacteria</taxon>
        <taxon>Pseudomonadales</taxon>
        <taxon>Pseudomonadaceae</taxon>
        <taxon>Pseudomonas</taxon>
    </lineage>
</organism>
<dbReference type="EMBL" id="MOBM01000010">
    <property type="protein sequence ID" value="RON17493.1"/>
    <property type="molecule type" value="Genomic_DNA"/>
</dbReference>
<dbReference type="Gene3D" id="3.40.91.30">
    <property type="match status" value="1"/>
</dbReference>
<dbReference type="AlphaFoldDB" id="A0A423HWD3"/>
<evidence type="ECO:0008006" key="3">
    <source>
        <dbReference type="Google" id="ProtNLM"/>
    </source>
</evidence>
<reference evidence="1 2" key="1">
    <citation type="submission" date="2016-10" db="EMBL/GenBank/DDBJ databases">
        <title>Comparative genome analysis of multiple Pseudomonas spp. focuses on biocontrol and plant growth promoting traits.</title>
        <authorList>
            <person name="Tao X.-Y."/>
            <person name="Taylor C.G."/>
        </authorList>
    </citation>
    <scope>NUCLEOTIDE SEQUENCE [LARGE SCALE GENOMIC DNA]</scope>
    <source>
        <strain evidence="1 2">36C6</strain>
    </source>
</reference>
<protein>
    <recommendedName>
        <fullName evidence="3">TnsA endonuclease N-terminal domain-containing protein</fullName>
    </recommendedName>
</protein>
<name>A0A423HWD3_9PSED</name>